<evidence type="ECO:0000313" key="2">
    <source>
        <dbReference type="Proteomes" id="UP001055811"/>
    </source>
</evidence>
<accession>A0ACB9H722</accession>
<reference evidence="2" key="1">
    <citation type="journal article" date="2022" name="Mol. Ecol. Resour.">
        <title>The genomes of chicory, endive, great burdock and yacon provide insights into Asteraceae palaeo-polyploidization history and plant inulin production.</title>
        <authorList>
            <person name="Fan W."/>
            <person name="Wang S."/>
            <person name="Wang H."/>
            <person name="Wang A."/>
            <person name="Jiang F."/>
            <person name="Liu H."/>
            <person name="Zhao H."/>
            <person name="Xu D."/>
            <person name="Zhang Y."/>
        </authorList>
    </citation>
    <scope>NUCLEOTIDE SEQUENCE [LARGE SCALE GENOMIC DNA]</scope>
    <source>
        <strain evidence="2">cv. Punajuju</strain>
    </source>
</reference>
<name>A0ACB9H722_CICIN</name>
<gene>
    <name evidence="1" type="ORF">L2E82_05322</name>
</gene>
<proteinExistence type="predicted"/>
<protein>
    <submittedName>
        <fullName evidence="1">Uncharacterized protein</fullName>
    </submittedName>
</protein>
<dbReference type="EMBL" id="CM042009">
    <property type="protein sequence ID" value="KAI3791527.1"/>
    <property type="molecule type" value="Genomic_DNA"/>
</dbReference>
<evidence type="ECO:0000313" key="1">
    <source>
        <dbReference type="EMBL" id="KAI3791527.1"/>
    </source>
</evidence>
<sequence>MTTTHPKCQSRFRAKPLRATLVEEARPRTLPQNRADDNQAESNTLARTINATLYSPELLKFKYTSRPFKVQLDQNKRSRAIELRETFTKLGPTFVKIGQGLSTRPDLCPLEFLEELSKF</sequence>
<dbReference type="Proteomes" id="UP001055811">
    <property type="component" value="Linkage Group LG01"/>
</dbReference>
<comment type="caution">
    <text evidence="1">The sequence shown here is derived from an EMBL/GenBank/DDBJ whole genome shotgun (WGS) entry which is preliminary data.</text>
</comment>
<organism evidence="1 2">
    <name type="scientific">Cichorium intybus</name>
    <name type="common">Chicory</name>
    <dbReference type="NCBI Taxonomy" id="13427"/>
    <lineage>
        <taxon>Eukaryota</taxon>
        <taxon>Viridiplantae</taxon>
        <taxon>Streptophyta</taxon>
        <taxon>Embryophyta</taxon>
        <taxon>Tracheophyta</taxon>
        <taxon>Spermatophyta</taxon>
        <taxon>Magnoliopsida</taxon>
        <taxon>eudicotyledons</taxon>
        <taxon>Gunneridae</taxon>
        <taxon>Pentapetalae</taxon>
        <taxon>asterids</taxon>
        <taxon>campanulids</taxon>
        <taxon>Asterales</taxon>
        <taxon>Asteraceae</taxon>
        <taxon>Cichorioideae</taxon>
        <taxon>Cichorieae</taxon>
        <taxon>Cichoriinae</taxon>
        <taxon>Cichorium</taxon>
    </lineage>
</organism>
<reference evidence="1 2" key="2">
    <citation type="journal article" date="2022" name="Mol. Ecol. Resour.">
        <title>The genomes of chicory, endive, great burdock and yacon provide insights into Asteraceae paleo-polyploidization history and plant inulin production.</title>
        <authorList>
            <person name="Fan W."/>
            <person name="Wang S."/>
            <person name="Wang H."/>
            <person name="Wang A."/>
            <person name="Jiang F."/>
            <person name="Liu H."/>
            <person name="Zhao H."/>
            <person name="Xu D."/>
            <person name="Zhang Y."/>
        </authorList>
    </citation>
    <scope>NUCLEOTIDE SEQUENCE [LARGE SCALE GENOMIC DNA]</scope>
    <source>
        <strain evidence="2">cv. Punajuju</strain>
        <tissue evidence="1">Leaves</tissue>
    </source>
</reference>
<keyword evidence="2" id="KW-1185">Reference proteome</keyword>